<dbReference type="RefSeq" id="WP_107897665.1">
    <property type="nucleotide sequence ID" value="NZ_PYWM01000051.1"/>
</dbReference>
<gene>
    <name evidence="1" type="ORF">FC756_18420</name>
</gene>
<evidence type="ECO:0000313" key="1">
    <source>
        <dbReference type="EMBL" id="TKI63275.1"/>
    </source>
</evidence>
<sequence>MSLCLCKELKTLKVEADMGANPLWCHECCANLDVDEFTLLEALKGELLQWGETYGTWIDWETDGVVSGGVAMDEAHNARGAKLTEQVRNELMQYDVVFSPSTFAKRHSEV</sequence>
<name>A0A4U2YRF1_9BACI</name>
<dbReference type="AlphaFoldDB" id="A0A4U2YRF1"/>
<organism evidence="1 2">
    <name type="scientific">Lysinibacillus mangiferihumi</name>
    <dbReference type="NCBI Taxonomy" id="1130819"/>
    <lineage>
        <taxon>Bacteria</taxon>
        <taxon>Bacillati</taxon>
        <taxon>Bacillota</taxon>
        <taxon>Bacilli</taxon>
        <taxon>Bacillales</taxon>
        <taxon>Bacillaceae</taxon>
        <taxon>Lysinibacillus</taxon>
    </lineage>
</organism>
<comment type="caution">
    <text evidence="1">The sequence shown here is derived from an EMBL/GenBank/DDBJ whole genome shotgun (WGS) entry which is preliminary data.</text>
</comment>
<dbReference type="EMBL" id="SZPU01000069">
    <property type="protein sequence ID" value="TKI63275.1"/>
    <property type="molecule type" value="Genomic_DNA"/>
</dbReference>
<evidence type="ECO:0000313" key="2">
    <source>
        <dbReference type="Proteomes" id="UP000308744"/>
    </source>
</evidence>
<proteinExistence type="predicted"/>
<keyword evidence="2" id="KW-1185">Reference proteome</keyword>
<reference evidence="1 2" key="1">
    <citation type="submission" date="2019-04" db="EMBL/GenBank/DDBJ databases">
        <title>Lysinibacillus genome sequencing.</title>
        <authorList>
            <person name="Dunlap C."/>
        </authorList>
    </citation>
    <scope>NUCLEOTIDE SEQUENCE [LARGE SCALE GENOMIC DNA]</scope>
    <source>
        <strain evidence="1 2">CCTCC AB 2010389</strain>
    </source>
</reference>
<protein>
    <submittedName>
        <fullName evidence="1">Uncharacterized protein</fullName>
    </submittedName>
</protein>
<dbReference type="Proteomes" id="UP000308744">
    <property type="component" value="Unassembled WGS sequence"/>
</dbReference>
<accession>A0A4U2YRF1</accession>